<protein>
    <submittedName>
        <fullName evidence="8">Putative membrane protein</fullName>
    </submittedName>
</protein>
<evidence type="ECO:0000256" key="3">
    <source>
        <dbReference type="ARBA" id="ARBA00022692"/>
    </source>
</evidence>
<feature type="domain" description="DUF3817" evidence="7">
    <location>
        <begin position="8"/>
        <end position="95"/>
    </location>
</feature>
<sequence>MWTVLATRAFVVVAVVEALSWVGLLAGMYAKYLTGAGDLGVRVFGPVHGGVFLAYLVLTVVVARLHRWSLGTALLGLACSVPPFATLAFEWWVVRSGRLPAVALRSAQAARAA</sequence>
<evidence type="ECO:0000256" key="5">
    <source>
        <dbReference type="ARBA" id="ARBA00023136"/>
    </source>
</evidence>
<feature type="transmembrane region" description="Helical" evidence="6">
    <location>
        <begin position="68"/>
        <end position="89"/>
    </location>
</feature>
<accession>A0A6J4L8L2</accession>
<feature type="transmembrane region" description="Helical" evidence="6">
    <location>
        <begin position="39"/>
        <end position="62"/>
    </location>
</feature>
<evidence type="ECO:0000256" key="6">
    <source>
        <dbReference type="SAM" id="Phobius"/>
    </source>
</evidence>
<name>A0A6J4L8L2_9ACTN</name>
<proteinExistence type="predicted"/>
<dbReference type="EMBL" id="CADCUH010000034">
    <property type="protein sequence ID" value="CAA9325252.1"/>
    <property type="molecule type" value="Genomic_DNA"/>
</dbReference>
<reference evidence="8" key="1">
    <citation type="submission" date="2020-02" db="EMBL/GenBank/DDBJ databases">
        <authorList>
            <person name="Meier V. D."/>
        </authorList>
    </citation>
    <scope>NUCLEOTIDE SEQUENCE</scope>
    <source>
        <strain evidence="8">AVDCRST_MAG36</strain>
    </source>
</reference>
<dbReference type="PANTHER" id="PTHR40077:SF1">
    <property type="entry name" value="MEMBRANE PROTEIN"/>
    <property type="match status" value="1"/>
</dbReference>
<keyword evidence="2" id="KW-1003">Cell membrane</keyword>
<evidence type="ECO:0000256" key="4">
    <source>
        <dbReference type="ARBA" id="ARBA00022989"/>
    </source>
</evidence>
<evidence type="ECO:0000313" key="8">
    <source>
        <dbReference type="EMBL" id="CAA9325252.1"/>
    </source>
</evidence>
<keyword evidence="3 6" id="KW-0812">Transmembrane</keyword>
<keyword evidence="4 6" id="KW-1133">Transmembrane helix</keyword>
<dbReference type="AlphaFoldDB" id="A0A6J4L8L2"/>
<dbReference type="InterPro" id="IPR023845">
    <property type="entry name" value="DUF3817_TM"/>
</dbReference>
<organism evidence="8">
    <name type="scientific">uncultured Nocardioidaceae bacterium</name>
    <dbReference type="NCBI Taxonomy" id="253824"/>
    <lineage>
        <taxon>Bacteria</taxon>
        <taxon>Bacillati</taxon>
        <taxon>Actinomycetota</taxon>
        <taxon>Actinomycetes</taxon>
        <taxon>Propionibacteriales</taxon>
        <taxon>Nocardioidaceae</taxon>
        <taxon>environmental samples</taxon>
    </lineage>
</organism>
<comment type="subcellular location">
    <subcellularLocation>
        <location evidence="1">Cell membrane</location>
        <topology evidence="1">Multi-pass membrane protein</topology>
    </subcellularLocation>
</comment>
<dbReference type="GO" id="GO:0005886">
    <property type="term" value="C:plasma membrane"/>
    <property type="evidence" value="ECO:0007669"/>
    <property type="project" value="UniProtKB-SubCell"/>
</dbReference>
<gene>
    <name evidence="8" type="ORF">AVDCRST_MAG36-625</name>
</gene>
<evidence type="ECO:0000259" key="7">
    <source>
        <dbReference type="Pfam" id="PF12823"/>
    </source>
</evidence>
<evidence type="ECO:0000256" key="1">
    <source>
        <dbReference type="ARBA" id="ARBA00004651"/>
    </source>
</evidence>
<dbReference type="PANTHER" id="PTHR40077">
    <property type="entry name" value="MEMBRANE PROTEIN-RELATED"/>
    <property type="match status" value="1"/>
</dbReference>
<dbReference type="Pfam" id="PF12823">
    <property type="entry name" value="DUF3817"/>
    <property type="match status" value="1"/>
</dbReference>
<dbReference type="NCBIfam" id="TIGR03954">
    <property type="entry name" value="integ_memb_HG"/>
    <property type="match status" value="1"/>
</dbReference>
<keyword evidence="5 6" id="KW-0472">Membrane</keyword>
<feature type="transmembrane region" description="Helical" evidence="6">
    <location>
        <begin position="6"/>
        <end position="27"/>
    </location>
</feature>
<evidence type="ECO:0000256" key="2">
    <source>
        <dbReference type="ARBA" id="ARBA00022475"/>
    </source>
</evidence>